<accession>R8ZZA2</accession>
<dbReference type="EMBL" id="AOGZ02000014">
    <property type="protein sequence ID" value="EOQ95197.1"/>
    <property type="molecule type" value="Genomic_DNA"/>
</dbReference>
<evidence type="ECO:0000256" key="5">
    <source>
        <dbReference type="ARBA" id="ARBA00023002"/>
    </source>
</evidence>
<dbReference type="InterPro" id="IPR003171">
    <property type="entry name" value="Mehydrof_redctse-like"/>
</dbReference>
<name>R8ZZA2_9LEPT</name>
<dbReference type="AlphaFoldDB" id="R8ZZA2"/>
<dbReference type="STRING" id="1218599.LEP1GSC195_3095"/>
<evidence type="ECO:0000256" key="3">
    <source>
        <dbReference type="ARBA" id="ARBA00022630"/>
    </source>
</evidence>
<dbReference type="InterPro" id="IPR029041">
    <property type="entry name" value="FAD-linked_oxidoreductase-like"/>
</dbReference>
<evidence type="ECO:0000256" key="1">
    <source>
        <dbReference type="ARBA" id="ARBA00001974"/>
    </source>
</evidence>
<dbReference type="GO" id="GO:0035999">
    <property type="term" value="P:tetrahydrofolate interconversion"/>
    <property type="evidence" value="ECO:0007669"/>
    <property type="project" value="UniProtKB-UniPathway"/>
</dbReference>
<evidence type="ECO:0000256" key="4">
    <source>
        <dbReference type="ARBA" id="ARBA00022827"/>
    </source>
</evidence>
<keyword evidence="5 6" id="KW-0560">Oxidoreductase</keyword>
<protein>
    <recommendedName>
        <fullName evidence="6">Methylenetetrahydrofolate reductase</fullName>
    </recommendedName>
</protein>
<proteinExistence type="inferred from homology"/>
<reference evidence="7" key="1">
    <citation type="submission" date="2013-04" db="EMBL/GenBank/DDBJ databases">
        <authorList>
            <person name="Harkins D.M."/>
            <person name="Durkin A.S."/>
            <person name="Brinkac L.M."/>
            <person name="Haft D.H."/>
            <person name="Selengut J.D."/>
            <person name="Sanka R."/>
            <person name="DePew J."/>
            <person name="Purushe J."/>
            <person name="Galloway R.L."/>
            <person name="Vinetz J.M."/>
            <person name="Sutton G.G."/>
            <person name="Nierman W.C."/>
            <person name="Fouts D.E."/>
        </authorList>
    </citation>
    <scope>NUCLEOTIDE SEQUENCE [LARGE SCALE GENOMIC DNA]</scope>
    <source>
        <strain evidence="7">CDC</strain>
    </source>
</reference>
<evidence type="ECO:0000313" key="8">
    <source>
        <dbReference type="Proteomes" id="UP000013984"/>
    </source>
</evidence>
<dbReference type="Proteomes" id="UP000013984">
    <property type="component" value="Unassembled WGS sequence"/>
</dbReference>
<evidence type="ECO:0000313" key="7">
    <source>
        <dbReference type="EMBL" id="EOQ95197.1"/>
    </source>
</evidence>
<keyword evidence="3 6" id="KW-0285">Flavoprotein</keyword>
<keyword evidence="8" id="KW-1185">Reference proteome</keyword>
<comment type="caution">
    <text evidence="7">The sequence shown here is derived from an EMBL/GenBank/DDBJ whole genome shotgun (WGS) entry which is preliminary data.</text>
</comment>
<comment type="cofactor">
    <cofactor evidence="1 6">
        <name>FAD</name>
        <dbReference type="ChEBI" id="CHEBI:57692"/>
    </cofactor>
</comment>
<comment type="pathway">
    <text evidence="2 6">One-carbon metabolism; tetrahydrofolate interconversion.</text>
</comment>
<dbReference type="UniPathway" id="UPA00193"/>
<dbReference type="GO" id="GO:0004489">
    <property type="term" value="F:methylenetetrahydrofolate reductase [NAD(P)H] activity"/>
    <property type="evidence" value="ECO:0007669"/>
    <property type="project" value="InterPro"/>
</dbReference>
<dbReference type="Gene3D" id="3.20.20.220">
    <property type="match status" value="1"/>
</dbReference>
<keyword evidence="4 6" id="KW-0274">FAD</keyword>
<dbReference type="SUPFAM" id="SSF51730">
    <property type="entry name" value="FAD-linked oxidoreductase"/>
    <property type="match status" value="1"/>
</dbReference>
<dbReference type="Pfam" id="PF02219">
    <property type="entry name" value="MTHFR"/>
    <property type="match status" value="1"/>
</dbReference>
<dbReference type="GO" id="GO:0006555">
    <property type="term" value="P:methionine metabolic process"/>
    <property type="evidence" value="ECO:0007669"/>
    <property type="project" value="InterPro"/>
</dbReference>
<dbReference type="RefSeq" id="WP_015680589.1">
    <property type="nucleotide sequence ID" value="NZ_AOGZ02000014.1"/>
</dbReference>
<evidence type="ECO:0000256" key="2">
    <source>
        <dbReference type="ARBA" id="ARBA00004777"/>
    </source>
</evidence>
<evidence type="ECO:0000256" key="6">
    <source>
        <dbReference type="RuleBase" id="RU003862"/>
    </source>
</evidence>
<dbReference type="OrthoDB" id="4367389at2"/>
<sequence>MIYRAVGKYNVRELTKFIENAPSEQYLSVFVGAASRQQKVNLTIRDAYDLKTKINNNLQLGGVVIPERHTNNSPEHLRVFDKIASGCKFFVSQGVYNLDASKNFLSDYYYYGKEHKIELAPIIFTLTPCGSLKTLQFMHWLGISIPKWLENDLRNSDDILSKSIELSKNIWLDLKNFADAKNIPIGRNIESVSIRKEEIDASIELLKLTE</sequence>
<comment type="similarity">
    <text evidence="6">Belongs to the methylenetetrahydrofolate reductase family.</text>
</comment>
<organism evidence="7 8">
    <name type="scientific">Leptospira wolbachii serovar Codice str. CDC</name>
    <dbReference type="NCBI Taxonomy" id="1218599"/>
    <lineage>
        <taxon>Bacteria</taxon>
        <taxon>Pseudomonadati</taxon>
        <taxon>Spirochaetota</taxon>
        <taxon>Spirochaetia</taxon>
        <taxon>Leptospirales</taxon>
        <taxon>Leptospiraceae</taxon>
        <taxon>Leptospira</taxon>
    </lineage>
</organism>
<gene>
    <name evidence="7" type="ORF">LEP1GSC195_3095</name>
</gene>